<dbReference type="KEGG" id="amr:AM1_C0170"/>
<sequence length="386" mass="44167">MWKKLFWLLGTLLLATILCQTLLTAVIALGWIYRWVKHQVSKTIFTQSKLAETTTWHTFVSRFPALMPVRDKPYFFRRQIGVSSPKHLLFNKLHWLLHSLWVNLKTGVASILTTWSCTLLPCILWATAWYVGWHISFNKLYEESETGISLGILGMLMFMVAMLYVPAAQARQAFTGDWRSFFQLRFVQAIVCSRSLQYFFLSIGYVISSFFLTLGKAIPVFLPNTNPNLSALTASEALEYLNQYYLLIGVLGFLLVWGLRMAGGCIYAGALVDLWQQSSQPQSAFHPNESHFLQLVDIQYGSTHHSTHVIRKILWLPVSVSYRVIAMTFSLLVWALVSFMPFASQFANYAPVRGFLNQPLVQLPCFRYVPNDLETAAERLPDQVRV</sequence>
<accession>A8ZMR2</accession>
<dbReference type="RefSeq" id="WP_012167437.1">
    <property type="nucleotide sequence ID" value="NC_009928.1"/>
</dbReference>
<name>A8ZMR2_ACAM1</name>
<dbReference type="EMBL" id="CP000840">
    <property type="protein sequence ID" value="ABW32473.1"/>
    <property type="molecule type" value="Genomic_DNA"/>
</dbReference>
<keyword evidence="3" id="KW-1185">Reference proteome</keyword>
<proteinExistence type="predicted"/>
<geneLocation type="plasmid" evidence="2 3">
    <name>pREB3</name>
</geneLocation>
<evidence type="ECO:0000313" key="3">
    <source>
        <dbReference type="Proteomes" id="UP000000268"/>
    </source>
</evidence>
<reference evidence="2 3" key="1">
    <citation type="journal article" date="2008" name="Proc. Natl. Acad. Sci. U.S.A.">
        <title>Niche adaptation and genome expansion in the chlorophyll d-producing cyanobacterium Acaryochloris marina.</title>
        <authorList>
            <person name="Swingley W.D."/>
            <person name="Chen M."/>
            <person name="Cheung P.C."/>
            <person name="Conrad A.L."/>
            <person name="Dejesa L.C."/>
            <person name="Hao J."/>
            <person name="Honchak B.M."/>
            <person name="Karbach L.E."/>
            <person name="Kurdoglu A."/>
            <person name="Lahiri S."/>
            <person name="Mastrian S.D."/>
            <person name="Miyashita H."/>
            <person name="Page L."/>
            <person name="Ramakrishna P."/>
            <person name="Satoh S."/>
            <person name="Sattley W.M."/>
            <person name="Shimada Y."/>
            <person name="Taylor H.L."/>
            <person name="Tomo T."/>
            <person name="Tsuchiya T."/>
            <person name="Wang Z.T."/>
            <person name="Raymond J."/>
            <person name="Mimuro M."/>
            <person name="Blankenship R.E."/>
            <person name="Touchman J.W."/>
        </authorList>
    </citation>
    <scope>NUCLEOTIDE SEQUENCE [LARGE SCALE GENOMIC DNA]</scope>
    <source>
        <strain evidence="3">MBIC 11017</strain>
        <plasmid evidence="3">Plasmid pREB3</plasmid>
    </source>
</reference>
<organism evidence="2 3">
    <name type="scientific">Acaryochloris marina (strain MBIC 11017)</name>
    <dbReference type="NCBI Taxonomy" id="329726"/>
    <lineage>
        <taxon>Bacteria</taxon>
        <taxon>Bacillati</taxon>
        <taxon>Cyanobacteriota</taxon>
        <taxon>Cyanophyceae</taxon>
        <taxon>Acaryochloridales</taxon>
        <taxon>Acaryochloridaceae</taxon>
        <taxon>Acaryochloris</taxon>
    </lineage>
</organism>
<feature type="transmembrane region" description="Helical" evidence="1">
    <location>
        <begin position="242"/>
        <end position="259"/>
    </location>
</feature>
<feature type="transmembrane region" description="Helical" evidence="1">
    <location>
        <begin position="198"/>
        <end position="222"/>
    </location>
</feature>
<protein>
    <submittedName>
        <fullName evidence="2">Uncharacterized protein</fullName>
    </submittedName>
</protein>
<feature type="transmembrane region" description="Helical" evidence="1">
    <location>
        <begin position="148"/>
        <end position="165"/>
    </location>
</feature>
<gene>
    <name evidence="2" type="ordered locus">AM1_C0170</name>
</gene>
<dbReference type="Proteomes" id="UP000000268">
    <property type="component" value="Plasmid pREB3"/>
</dbReference>
<feature type="transmembrane region" description="Helical" evidence="1">
    <location>
        <begin position="108"/>
        <end position="128"/>
    </location>
</feature>
<keyword evidence="1" id="KW-1133">Transmembrane helix</keyword>
<evidence type="ECO:0000256" key="1">
    <source>
        <dbReference type="SAM" id="Phobius"/>
    </source>
</evidence>
<feature type="transmembrane region" description="Helical" evidence="1">
    <location>
        <begin position="6"/>
        <end position="33"/>
    </location>
</feature>
<evidence type="ECO:0000313" key="2">
    <source>
        <dbReference type="EMBL" id="ABW32473.1"/>
    </source>
</evidence>
<dbReference type="AlphaFoldDB" id="A8ZMR2"/>
<feature type="transmembrane region" description="Helical" evidence="1">
    <location>
        <begin position="320"/>
        <end position="343"/>
    </location>
</feature>
<keyword evidence="1" id="KW-0472">Membrane</keyword>
<keyword evidence="1" id="KW-0812">Transmembrane</keyword>
<dbReference type="HOGENOM" id="CLU_715001_0_0_3"/>
<keyword evidence="2" id="KW-0614">Plasmid</keyword>
<dbReference type="OrthoDB" id="9904518at2"/>